<evidence type="ECO:0000256" key="2">
    <source>
        <dbReference type="ARBA" id="ARBA00022487"/>
    </source>
</evidence>
<keyword evidence="4" id="KW-0479">Metal-binding</keyword>
<evidence type="ECO:0000256" key="10">
    <source>
        <dbReference type="RuleBase" id="RU361238"/>
    </source>
</evidence>
<evidence type="ECO:0000313" key="11">
    <source>
        <dbReference type="EMBL" id="KAF2191689.1"/>
    </source>
</evidence>
<feature type="signal peptide" evidence="10">
    <location>
        <begin position="1"/>
        <end position="21"/>
    </location>
</feature>
<reference evidence="11" key="1">
    <citation type="journal article" date="2020" name="Stud. Mycol.">
        <title>101 Dothideomycetes genomes: a test case for predicting lifestyles and emergence of pathogens.</title>
        <authorList>
            <person name="Haridas S."/>
            <person name="Albert R."/>
            <person name="Binder M."/>
            <person name="Bloem J."/>
            <person name="Labutti K."/>
            <person name="Salamov A."/>
            <person name="Andreopoulos B."/>
            <person name="Baker S."/>
            <person name="Barry K."/>
            <person name="Bills G."/>
            <person name="Bluhm B."/>
            <person name="Cannon C."/>
            <person name="Castanera R."/>
            <person name="Culley D."/>
            <person name="Daum C."/>
            <person name="Ezra D."/>
            <person name="Gonzalez J."/>
            <person name="Henrissat B."/>
            <person name="Kuo A."/>
            <person name="Liang C."/>
            <person name="Lipzen A."/>
            <person name="Lutzoni F."/>
            <person name="Magnuson J."/>
            <person name="Mondo S."/>
            <person name="Nolan M."/>
            <person name="Ohm R."/>
            <person name="Pangilinan J."/>
            <person name="Park H.-J."/>
            <person name="Ramirez L."/>
            <person name="Alfaro M."/>
            <person name="Sun H."/>
            <person name="Tritt A."/>
            <person name="Yoshinaga Y."/>
            <person name="Zwiers L.-H."/>
            <person name="Turgeon B."/>
            <person name="Goodwin S."/>
            <person name="Spatafora J."/>
            <person name="Crous P."/>
            <person name="Grigoriev I."/>
        </authorList>
    </citation>
    <scope>NUCLEOTIDE SEQUENCE</scope>
    <source>
        <strain evidence="11">CBS 207.26</strain>
    </source>
</reference>
<dbReference type="PANTHER" id="PTHR33938:SF15">
    <property type="entry name" value="FERULOYL ESTERASE B-RELATED"/>
    <property type="match status" value="1"/>
</dbReference>
<evidence type="ECO:0000256" key="4">
    <source>
        <dbReference type="ARBA" id="ARBA00022723"/>
    </source>
</evidence>
<accession>A0A6A6ELU3</accession>
<evidence type="ECO:0000256" key="9">
    <source>
        <dbReference type="ARBA" id="ARBA00034075"/>
    </source>
</evidence>
<dbReference type="OrthoDB" id="3039123at2759"/>
<name>A0A6A6ELU3_9PEZI</name>
<dbReference type="GO" id="GO:0046872">
    <property type="term" value="F:metal ion binding"/>
    <property type="evidence" value="ECO:0007669"/>
    <property type="project" value="UniProtKB-KW"/>
</dbReference>
<sequence>MGSHLAFALSALFALQQTTCALPNNQHRLEGRAYSRPCTAATFPKPNILGAQILSVNAMTVMNSTGLGVDIPGLSIVNRTNYCQVNVTYTHPGVGDSLTVQTLLPLEGWNGRFVGIGGGGFTAGALSIFSDQFMNAGYACAFTDGGLPSQDGGDPKNWALKSANNVDYQRLIDFAWKSLDELPKIGKQMVQDYYGKPPSKSYWRGCSTGGRQGLISAQRFPENYDGILAEAPAAYWTQLLPTLFSPTAVMNDEGYYPEACELDAITQFGIDACDGLDGVKDGIVSAPDLCKFDPRSVVGKSFTCGATNKTVTAKGAAVVSRIWHGVTKKDGSFLWYPYNVGADLTQTAHTTQYLNGTRGAVPNGLGEEWLQWFVLKDPNVNLATAKYPEFEDLFYRSVQEYDSIIGTSDADLSKFKAAGGKMITWHGTQDPLIPPGSSIHYWSSVNATVPQTDDFYRLFLGPGNGHCGPKLTNPLATGYYPATVFQQLVDWVEKGIAPTQLLGTDLLQRTQPLCQWPLVARYTGKGNSSSAASFTCAKSY</sequence>
<feature type="chain" id="PRO_5025710957" description="Carboxylic ester hydrolase" evidence="10">
    <location>
        <begin position="22"/>
        <end position="540"/>
    </location>
</feature>
<keyword evidence="3" id="KW-0119">Carbohydrate metabolism</keyword>
<keyword evidence="2" id="KW-0719">Serine esterase</keyword>
<dbReference type="Pfam" id="PF07519">
    <property type="entry name" value="Tannase"/>
    <property type="match status" value="1"/>
</dbReference>
<keyword evidence="3" id="KW-0624">Polysaccharide degradation</keyword>
<comment type="catalytic activity">
    <reaction evidence="9">
        <text>feruloyl-polysaccharide + H2O = ferulate + polysaccharide.</text>
        <dbReference type="EC" id="3.1.1.73"/>
    </reaction>
</comment>
<gene>
    <name evidence="11" type="ORF">K469DRAFT_621567</name>
</gene>
<keyword evidence="8" id="KW-1015">Disulfide bond</keyword>
<dbReference type="SUPFAM" id="SSF53474">
    <property type="entry name" value="alpha/beta-Hydrolases"/>
    <property type="match status" value="1"/>
</dbReference>
<dbReference type="Gene3D" id="3.40.50.1820">
    <property type="entry name" value="alpha/beta hydrolase"/>
    <property type="match status" value="1"/>
</dbReference>
<dbReference type="EMBL" id="ML994616">
    <property type="protein sequence ID" value="KAF2191689.1"/>
    <property type="molecule type" value="Genomic_DNA"/>
</dbReference>
<dbReference type="GO" id="GO:0030600">
    <property type="term" value="F:feruloyl esterase activity"/>
    <property type="evidence" value="ECO:0007669"/>
    <property type="project" value="UniProtKB-EC"/>
</dbReference>
<comment type="similarity">
    <text evidence="1 10">Belongs to the tannase family.</text>
</comment>
<keyword evidence="3" id="KW-0858">Xylan degradation</keyword>
<evidence type="ECO:0000256" key="8">
    <source>
        <dbReference type="ARBA" id="ARBA00023157"/>
    </source>
</evidence>
<evidence type="ECO:0000256" key="6">
    <source>
        <dbReference type="ARBA" id="ARBA00022801"/>
    </source>
</evidence>
<protein>
    <recommendedName>
        <fullName evidence="10">Carboxylic ester hydrolase</fullName>
        <ecNumber evidence="10">3.1.1.-</ecNumber>
    </recommendedName>
</protein>
<dbReference type="EC" id="3.1.1.-" evidence="10"/>
<keyword evidence="6 10" id="KW-0378">Hydrolase</keyword>
<organism evidence="11 12">
    <name type="scientific">Zopfia rhizophila CBS 207.26</name>
    <dbReference type="NCBI Taxonomy" id="1314779"/>
    <lineage>
        <taxon>Eukaryota</taxon>
        <taxon>Fungi</taxon>
        <taxon>Dikarya</taxon>
        <taxon>Ascomycota</taxon>
        <taxon>Pezizomycotina</taxon>
        <taxon>Dothideomycetes</taxon>
        <taxon>Dothideomycetes incertae sedis</taxon>
        <taxon>Zopfiaceae</taxon>
        <taxon>Zopfia</taxon>
    </lineage>
</organism>
<evidence type="ECO:0000256" key="5">
    <source>
        <dbReference type="ARBA" id="ARBA00022729"/>
    </source>
</evidence>
<proteinExistence type="inferred from homology"/>
<evidence type="ECO:0000256" key="7">
    <source>
        <dbReference type="ARBA" id="ARBA00022837"/>
    </source>
</evidence>
<keyword evidence="12" id="KW-1185">Reference proteome</keyword>
<evidence type="ECO:0000256" key="3">
    <source>
        <dbReference type="ARBA" id="ARBA00022651"/>
    </source>
</evidence>
<keyword evidence="7" id="KW-0106">Calcium</keyword>
<feature type="non-terminal residue" evidence="11">
    <location>
        <position position="1"/>
    </location>
</feature>
<evidence type="ECO:0000256" key="1">
    <source>
        <dbReference type="ARBA" id="ARBA00006249"/>
    </source>
</evidence>
<dbReference type="GO" id="GO:0045493">
    <property type="term" value="P:xylan catabolic process"/>
    <property type="evidence" value="ECO:0007669"/>
    <property type="project" value="UniProtKB-KW"/>
</dbReference>
<keyword evidence="5 10" id="KW-0732">Signal</keyword>
<dbReference type="Proteomes" id="UP000800200">
    <property type="component" value="Unassembled WGS sequence"/>
</dbReference>
<dbReference type="AlphaFoldDB" id="A0A6A6ELU3"/>
<dbReference type="InterPro" id="IPR011118">
    <property type="entry name" value="Tannase/feruloyl_esterase"/>
</dbReference>
<dbReference type="PANTHER" id="PTHR33938">
    <property type="entry name" value="FERULOYL ESTERASE B-RELATED"/>
    <property type="match status" value="1"/>
</dbReference>
<evidence type="ECO:0000313" key="12">
    <source>
        <dbReference type="Proteomes" id="UP000800200"/>
    </source>
</evidence>
<dbReference type="InterPro" id="IPR029058">
    <property type="entry name" value="AB_hydrolase_fold"/>
</dbReference>